<accession>A0A8H7C8Z0</accession>
<feature type="region of interest" description="Disordered" evidence="1">
    <location>
        <begin position="231"/>
        <end position="254"/>
    </location>
</feature>
<proteinExistence type="predicted"/>
<dbReference type="AlphaFoldDB" id="A0A8H7C8Z0"/>
<organism evidence="2 3">
    <name type="scientific">Agaricus bisporus var. burnettii</name>
    <dbReference type="NCBI Taxonomy" id="192524"/>
    <lineage>
        <taxon>Eukaryota</taxon>
        <taxon>Fungi</taxon>
        <taxon>Dikarya</taxon>
        <taxon>Basidiomycota</taxon>
        <taxon>Agaricomycotina</taxon>
        <taxon>Agaricomycetes</taxon>
        <taxon>Agaricomycetidae</taxon>
        <taxon>Agaricales</taxon>
        <taxon>Agaricineae</taxon>
        <taxon>Agaricaceae</taxon>
        <taxon>Agaricus</taxon>
    </lineage>
</organism>
<dbReference type="Proteomes" id="UP000629468">
    <property type="component" value="Unassembled WGS sequence"/>
</dbReference>
<evidence type="ECO:0000256" key="1">
    <source>
        <dbReference type="SAM" id="MobiDB-lite"/>
    </source>
</evidence>
<feature type="region of interest" description="Disordered" evidence="1">
    <location>
        <begin position="75"/>
        <end position="94"/>
    </location>
</feature>
<feature type="compositionally biased region" description="Low complexity" evidence="1">
    <location>
        <begin position="75"/>
        <end position="84"/>
    </location>
</feature>
<feature type="compositionally biased region" description="Low complexity" evidence="1">
    <location>
        <begin position="238"/>
        <end position="254"/>
    </location>
</feature>
<evidence type="ECO:0000313" key="2">
    <source>
        <dbReference type="EMBL" id="KAF7770685.1"/>
    </source>
</evidence>
<comment type="caution">
    <text evidence="2">The sequence shown here is derived from an EMBL/GenBank/DDBJ whole genome shotgun (WGS) entry which is preliminary data.</text>
</comment>
<gene>
    <name evidence="2" type="ORF">Agabi119p4_6659</name>
</gene>
<dbReference type="EMBL" id="JABXXO010000009">
    <property type="protein sequence ID" value="KAF7770685.1"/>
    <property type="molecule type" value="Genomic_DNA"/>
</dbReference>
<evidence type="ECO:0000313" key="3">
    <source>
        <dbReference type="Proteomes" id="UP000629468"/>
    </source>
</evidence>
<sequence length="308" mass="34896">MQVVYNKSSRRSSFTNIFSPTRYHESSLRKRAQSLHAQSTRRNSILINNDSHPYSEGTLDRKSVLKLSISAPLSSSHQSRSHCTSDTDTAFVPTPRTSFIDTRQYEDPPNSAERKVQFVEFSLDHNNRSSLRDTTRNQYNTTRKRSVARVSISSGRIYYIEEDIPELQMASTRFSPPPPTSPRSHSYPQFRSRSLSAISIRPRAITTIPGGSRANRHTYYFTGNHDRGEEGIGGGFFPSGTGNSSSNSFNTSSPREPLYISASERLYAQWGTFTLNVRFGMFRAHDKVKNGVAWVGGVVRRFRPRKQI</sequence>
<name>A0A8H7C8Z0_AGABI</name>
<protein>
    <submittedName>
        <fullName evidence="2">Uncharacterized protein</fullName>
    </submittedName>
</protein>
<reference evidence="2 3" key="1">
    <citation type="journal article" name="Sci. Rep.">
        <title>Telomere-to-telomere assembled and centromere annotated genomes of the two main subspecies of the button mushroom Agaricus bisporus reveal especially polymorphic chromosome ends.</title>
        <authorList>
            <person name="Sonnenberg A.S.M."/>
            <person name="Sedaghat-Telgerd N."/>
            <person name="Lavrijssen B."/>
            <person name="Ohm R.A."/>
            <person name="Hendrickx P.M."/>
            <person name="Scholtmeijer K."/>
            <person name="Baars J.J.P."/>
            <person name="van Peer A."/>
        </authorList>
    </citation>
    <scope>NUCLEOTIDE SEQUENCE [LARGE SCALE GENOMIC DNA]</scope>
    <source>
        <strain evidence="2 3">H119_p4</strain>
    </source>
</reference>